<organism evidence="1">
    <name type="scientific">Aeromonas hydrophila</name>
    <dbReference type="NCBI Taxonomy" id="644"/>
    <lineage>
        <taxon>Bacteria</taxon>
        <taxon>Pseudomonadati</taxon>
        <taxon>Pseudomonadota</taxon>
        <taxon>Gammaproteobacteria</taxon>
        <taxon>Aeromonadales</taxon>
        <taxon>Aeromonadaceae</taxon>
        <taxon>Aeromonas</taxon>
    </lineage>
</organism>
<evidence type="ECO:0000313" key="1">
    <source>
        <dbReference type="EMBL" id="MBC8674105.1"/>
    </source>
</evidence>
<proteinExistence type="predicted"/>
<comment type="caution">
    <text evidence="1">The sequence shown here is derived from an EMBL/GenBank/DDBJ whole genome shotgun (WGS) entry which is preliminary data.</text>
</comment>
<name>A0A926ITN3_AERHY</name>
<accession>A0A926ITN3</accession>
<dbReference type="AlphaFoldDB" id="A0A926ITN3"/>
<protein>
    <submittedName>
        <fullName evidence="1">Uncharacterized protein</fullName>
    </submittedName>
</protein>
<gene>
    <name evidence="1" type="ORF">H2136_14555</name>
</gene>
<sequence>MIFEGSYVQSCTLLRSSIETMVQLRKILEDKYVDKQTPRVSNLDEKLRRVYSDLTGLAHLSDSEFLSHITKGSYDNGEALLTPLLRTLTPQFNDSLSQFLFSIHIVCAIETILLIDEYLNANIPQNAMNKSVVDRLKDQCLTIWKQYLTDEA</sequence>
<dbReference type="EMBL" id="JACLAN010000007">
    <property type="protein sequence ID" value="MBC8674105.1"/>
    <property type="molecule type" value="Genomic_DNA"/>
</dbReference>
<reference evidence="1" key="1">
    <citation type="submission" date="2020-07" db="EMBL/GenBank/DDBJ databases">
        <title>Carbapenem Resistant Aeromonas hydrophila Carrying blacphA7 Isolated from Two Solid Organ Transplant Patients.</title>
        <authorList>
            <person name="Hilt E."/>
            <person name="Fitzwater S.P."/>
            <person name="Ward K."/>
            <person name="De St Maurice A."/>
            <person name="Chandrasekaran S."/>
            <person name="Garner O.B."/>
            <person name="Yang S."/>
        </authorList>
    </citation>
    <scope>NUCLEOTIDE SEQUENCE</scope>
    <source>
        <strain evidence="1">B-1</strain>
    </source>
</reference>